<protein>
    <recommendedName>
        <fullName evidence="3">Sigma-70 family RNA polymerase sigma factor</fullName>
    </recommendedName>
</protein>
<evidence type="ECO:0000313" key="1">
    <source>
        <dbReference type="EMBL" id="MCY1144030.1"/>
    </source>
</evidence>
<comment type="caution">
    <text evidence="1">The sequence shown here is derived from an EMBL/GenBank/DDBJ whole genome shotgun (WGS) entry which is preliminary data.</text>
</comment>
<name>A0ABT4BEM9_9ACTN</name>
<proteinExistence type="predicted"/>
<sequence length="301" mass="32699">MDGISRTARRYRRLAPVLQEPAMTTTSTRRTATPPAADLQRMAAARTWPATALDAAQRAFDLLTCPPSPLSFDGRLVDGLPDRLLPLRELKKLLLADGTPRAVRDQVWRELIARRTDPAWVVATVGLALPGLRRAAGRLARGWHGDCSDLDSELLTGFVDRLRTIDVRESRLAGKLIDAGARAARRARDQERDTDVVRVSGTWSVPPRQPWDHPDWVLARAVAAAIITVDEALLIAETRLENVSLAMLADRLGVGVAVAAAWRRKAEQRLAQAIRAGELDGIPLVPAGLGAVLPDDRAGAA</sequence>
<reference evidence="1" key="1">
    <citation type="submission" date="2022-11" db="EMBL/GenBank/DDBJ databases">
        <authorList>
            <person name="Somphong A."/>
            <person name="Phongsopitanun W."/>
        </authorList>
    </citation>
    <scope>NUCLEOTIDE SEQUENCE</scope>
    <source>
        <strain evidence="1">Pm04-4</strain>
    </source>
</reference>
<dbReference type="Proteomes" id="UP001151002">
    <property type="component" value="Unassembled WGS sequence"/>
</dbReference>
<evidence type="ECO:0008006" key="3">
    <source>
        <dbReference type="Google" id="ProtNLM"/>
    </source>
</evidence>
<gene>
    <name evidence="1" type="ORF">OWR29_39055</name>
</gene>
<dbReference type="EMBL" id="JAPNTZ010000018">
    <property type="protein sequence ID" value="MCY1144030.1"/>
    <property type="molecule type" value="Genomic_DNA"/>
</dbReference>
<dbReference type="RefSeq" id="WP_267568587.1">
    <property type="nucleotide sequence ID" value="NZ_JAPNTZ010000018.1"/>
</dbReference>
<keyword evidence="2" id="KW-1185">Reference proteome</keyword>
<evidence type="ECO:0000313" key="2">
    <source>
        <dbReference type="Proteomes" id="UP001151002"/>
    </source>
</evidence>
<accession>A0ABT4BEM9</accession>
<organism evidence="1 2">
    <name type="scientific">Paractinoplanes pyxinae</name>
    <dbReference type="NCBI Taxonomy" id="2997416"/>
    <lineage>
        <taxon>Bacteria</taxon>
        <taxon>Bacillati</taxon>
        <taxon>Actinomycetota</taxon>
        <taxon>Actinomycetes</taxon>
        <taxon>Micromonosporales</taxon>
        <taxon>Micromonosporaceae</taxon>
        <taxon>Paractinoplanes</taxon>
    </lineage>
</organism>